<comment type="caution">
    <text evidence="1">The sequence shown here is derived from an EMBL/GenBank/DDBJ whole genome shotgun (WGS) entry which is preliminary data.</text>
</comment>
<dbReference type="AlphaFoldDB" id="A0A5M3Y1T3"/>
<organism evidence="1 2">
    <name type="scientific">Acrocarpospora pleiomorpha</name>
    <dbReference type="NCBI Taxonomy" id="90975"/>
    <lineage>
        <taxon>Bacteria</taxon>
        <taxon>Bacillati</taxon>
        <taxon>Actinomycetota</taxon>
        <taxon>Actinomycetes</taxon>
        <taxon>Streptosporangiales</taxon>
        <taxon>Streptosporangiaceae</taxon>
        <taxon>Acrocarpospora</taxon>
    </lineage>
</organism>
<dbReference type="OrthoDB" id="3238779at2"/>
<dbReference type="EMBL" id="BLAF01000112">
    <property type="protein sequence ID" value="GES27166.1"/>
    <property type="molecule type" value="Genomic_DNA"/>
</dbReference>
<evidence type="ECO:0000313" key="2">
    <source>
        <dbReference type="Proteomes" id="UP000377595"/>
    </source>
</evidence>
<protein>
    <submittedName>
        <fullName evidence="1">Uncharacterized protein</fullName>
    </submittedName>
</protein>
<reference evidence="1 2" key="1">
    <citation type="submission" date="2019-10" db="EMBL/GenBank/DDBJ databases">
        <title>Whole genome shotgun sequence of Acrocarpospora pleiomorpha NBRC 16267.</title>
        <authorList>
            <person name="Ichikawa N."/>
            <person name="Kimura A."/>
            <person name="Kitahashi Y."/>
            <person name="Komaki H."/>
            <person name="Oguchi A."/>
        </authorList>
    </citation>
    <scope>NUCLEOTIDE SEQUENCE [LARGE SCALE GENOMIC DNA]</scope>
    <source>
        <strain evidence="1 2">NBRC 16267</strain>
    </source>
</reference>
<gene>
    <name evidence="1" type="ORF">Aple_100650</name>
</gene>
<name>A0A5M3Y1T3_9ACTN</name>
<evidence type="ECO:0000313" key="1">
    <source>
        <dbReference type="EMBL" id="GES27166.1"/>
    </source>
</evidence>
<dbReference type="RefSeq" id="WP_155351828.1">
    <property type="nucleotide sequence ID" value="NZ_BAAAHM010000048.1"/>
</dbReference>
<accession>A0A5M3Y1T3</accession>
<proteinExistence type="predicted"/>
<keyword evidence="2" id="KW-1185">Reference proteome</keyword>
<sequence length="67" mass="7351">MRNTVSTAECVWLWLMFRSNWKAVTAGLTLAWSSGAVEGAINRIIMWNLICQAGPCGLSVDIGWPVP</sequence>
<dbReference type="Proteomes" id="UP000377595">
    <property type="component" value="Unassembled WGS sequence"/>
</dbReference>